<reference evidence="7" key="1">
    <citation type="submission" date="2024-04" db="EMBL/GenBank/DDBJ databases">
        <authorList>
            <person name="Manzano-Marin A."/>
            <person name="Manzano-Marin A."/>
            <person name="Alejandro Manzano Marin A."/>
        </authorList>
    </citation>
    <scope>NUCLEOTIDE SEQUENCE [LARGE SCALE GENOMIC DNA]</scope>
    <source>
        <strain evidence="7">TABTEA</strain>
    </source>
</reference>
<dbReference type="EC" id="3.6.4.13" evidence="7"/>
<dbReference type="SMART" id="SM00847">
    <property type="entry name" value="HA2"/>
    <property type="match status" value="1"/>
</dbReference>
<dbReference type="InterPro" id="IPR024590">
    <property type="entry name" value="HrpA_C"/>
</dbReference>
<keyword evidence="3 7" id="KW-0347">Helicase</keyword>
<evidence type="ECO:0000259" key="5">
    <source>
        <dbReference type="PROSITE" id="PS51192"/>
    </source>
</evidence>
<keyword evidence="8" id="KW-1185">Reference proteome</keyword>
<dbReference type="InterPro" id="IPR001650">
    <property type="entry name" value="Helicase_C-like"/>
</dbReference>
<dbReference type="InterPro" id="IPR011545">
    <property type="entry name" value="DEAD/DEAH_box_helicase_dom"/>
</dbReference>
<protein>
    <submittedName>
        <fullName evidence="7">ATP-dependent RNA helicase HrpA</fullName>
        <ecNumber evidence="7">3.6.4.13</ecNumber>
    </submittedName>
</protein>
<dbReference type="PANTHER" id="PTHR18934">
    <property type="entry name" value="ATP-DEPENDENT RNA HELICASE"/>
    <property type="match status" value="1"/>
</dbReference>
<dbReference type="PANTHER" id="PTHR18934:SF99">
    <property type="entry name" value="ATP-DEPENDENT RNA HELICASE DHX37-RELATED"/>
    <property type="match status" value="1"/>
</dbReference>
<dbReference type="GO" id="GO:0016787">
    <property type="term" value="F:hydrolase activity"/>
    <property type="evidence" value="ECO:0007669"/>
    <property type="project" value="UniProtKB-KW"/>
</dbReference>
<keyword evidence="2 7" id="KW-0378">Hydrolase</keyword>
<accession>A0ABM9NPT0</accession>
<dbReference type="Gene3D" id="1.20.120.1080">
    <property type="match status" value="1"/>
</dbReference>
<evidence type="ECO:0000256" key="1">
    <source>
        <dbReference type="ARBA" id="ARBA00022741"/>
    </source>
</evidence>
<dbReference type="Pfam" id="PF00270">
    <property type="entry name" value="DEAD"/>
    <property type="match status" value="1"/>
</dbReference>
<dbReference type="NCBIfam" id="TIGR01967">
    <property type="entry name" value="DEAH_box_HrpA"/>
    <property type="match status" value="1"/>
</dbReference>
<dbReference type="PROSITE" id="PS51192">
    <property type="entry name" value="HELICASE_ATP_BIND_1"/>
    <property type="match status" value="1"/>
</dbReference>
<name>A0ABM9NPT0_9GAMM</name>
<dbReference type="Pfam" id="PF07717">
    <property type="entry name" value="OB_NTP_bind"/>
    <property type="match status" value="1"/>
</dbReference>
<proteinExistence type="predicted"/>
<sequence>MIKKIFNINSSENKSNIKNTKEVVISKFLNPYDLIYKKELPINQKKNVILELIKKNQVIIILGDTGSGKTTQIPKFCLEIGRGIKGIIGHTQPRRLSTCSVAERISVELKCKLGENIGYKIRFKEKINSVTQVKLMTDGILLAELQKDKMLSKYDTIIIDEAHERTLNIDFILGYLRQLLTKRCDLKLIITSATIELEQFSNYFPKAPLIEVSGRTYPIEVRYRPNKYKTNNNYYKVNCIVDAIKELSSDGNGDILIFMCGEYEIFLVYNVLLKLKLFNTKIIPLFASLSNEEQNIVFDVSSSRKIILSTNIAETSITIPSVKYVIDTGYARIKRYNYRKKINQLQIEQISQASANQRKGRCGRLSDGICIRLYSEENFFSRPKFTDPEYLRSNLSSVILQMISIGFNNVNSLPFIDLPDKRNIRDGIKILEELNAIKLDTKNTSKYILTDIGRQITKFSIDPKLGRIIVEAKKYNVLNEIIIIVSALSIKDPKEYPLNKQKISNEKHNRFCDKKSDFISYLNLWNYLINKQKLLSNIQFKKMCNQEFLNYLVICEWQDLYKKLKKIVENQGIVIKIYDFNYYNIHISLLSGFLFNVGKKDIFEFKFIGIRNTKFFISSNSVLFKKKVKWIMAYEIIKTSKLYCRIAAFIKPEWIELLADHLIKKKYSNPYWSKLKGKVIVLEKLIFYGLNILSRLVNYNKINSVLCREIFIHNVFIDNVSNISYDFIKKNLKLINEIKEIENKIRCKNILIDEKTIFSFFDQRIPKDIFSLKEFNYWWELISKKQPNLLHFEKKMFLKDNINEISEINYPSYWKQDKFNFVLSYSFNPGSYFDGITVFIPLMILNQIKNMGFEWLVPGFRYELIVSLIKTLPKFVRCKFIPISKYVSDFLKKTFSLEENIFDRLEYEFYKMSGVMIKKEYWKLDKLPMHLKMTFCIVDHNNQVILKGKNLNLLKESLRENIKEILSEIVKNNFIKTDFYEWNFKEIPQYYEFKYGKYLIKLYPALFDKKNSVSIRLFETKYEQEKSMLKGIRRLILLNNNTIIKLLNRNLLKKYKMILCFNCYNSISELIDDCILCSIDYLIKKFGYLIWNKEDFEKIRKYINLELDNVVIEIINLVKEIFDVLFLINKQIKKCSNFSMSLSLADLKKQLSNLIFNEFISLYGWIKLHDILRYLYGIKIRLEKILINSNNDLIKMNKILYIQNLWQELVNKNVVSKKILFDIEHIRWMIEELRINIFAQHIGTPYKVSEKKIKEIIEKTNLNILNEFRFS</sequence>
<dbReference type="EMBL" id="OZ034688">
    <property type="protein sequence ID" value="CAL1329503.1"/>
    <property type="molecule type" value="Genomic_DNA"/>
</dbReference>
<evidence type="ECO:0000313" key="8">
    <source>
        <dbReference type="Proteomes" id="UP001497533"/>
    </source>
</evidence>
<dbReference type="CDD" id="cd18791">
    <property type="entry name" value="SF2_C_RHA"/>
    <property type="match status" value="1"/>
</dbReference>
<evidence type="ECO:0000256" key="3">
    <source>
        <dbReference type="ARBA" id="ARBA00022806"/>
    </source>
</evidence>
<dbReference type="Pfam" id="PF21010">
    <property type="entry name" value="HA2_C"/>
    <property type="match status" value="1"/>
</dbReference>
<keyword evidence="4" id="KW-0067">ATP-binding</keyword>
<gene>
    <name evidence="7" type="primary">hrpA</name>
    <name evidence="7" type="ORF">PRHACTZTBTEA_597</name>
</gene>
<dbReference type="GO" id="GO:0003724">
    <property type="term" value="F:RNA helicase activity"/>
    <property type="evidence" value="ECO:0007669"/>
    <property type="project" value="UniProtKB-EC"/>
</dbReference>
<dbReference type="Gene3D" id="3.40.50.300">
    <property type="entry name" value="P-loop containing nucleotide triphosphate hydrolases"/>
    <property type="match status" value="2"/>
</dbReference>
<dbReference type="NCBIfam" id="NF008348">
    <property type="entry name" value="PRK11131.1"/>
    <property type="match status" value="1"/>
</dbReference>
<feature type="domain" description="Helicase C-terminal" evidence="6">
    <location>
        <begin position="239"/>
        <end position="406"/>
    </location>
</feature>
<evidence type="ECO:0000256" key="4">
    <source>
        <dbReference type="ARBA" id="ARBA00022840"/>
    </source>
</evidence>
<organism evidence="7 8">
    <name type="scientific">Candidatus Providencia siddallii</name>
    <dbReference type="NCBI Taxonomy" id="1715285"/>
    <lineage>
        <taxon>Bacteria</taxon>
        <taxon>Pseudomonadati</taxon>
        <taxon>Pseudomonadota</taxon>
        <taxon>Gammaproteobacteria</taxon>
        <taxon>Enterobacterales</taxon>
        <taxon>Morganellaceae</taxon>
        <taxon>Providencia</taxon>
    </lineage>
</organism>
<feature type="domain" description="Helicase ATP-binding" evidence="5">
    <location>
        <begin position="50"/>
        <end position="213"/>
    </location>
</feature>
<dbReference type="InterPro" id="IPR014001">
    <property type="entry name" value="Helicase_ATP-bd"/>
</dbReference>
<evidence type="ECO:0000259" key="6">
    <source>
        <dbReference type="PROSITE" id="PS51194"/>
    </source>
</evidence>
<dbReference type="Proteomes" id="UP001497533">
    <property type="component" value="Chromosome"/>
</dbReference>
<evidence type="ECO:0000313" key="7">
    <source>
        <dbReference type="EMBL" id="CAL1329503.1"/>
    </source>
</evidence>
<evidence type="ECO:0000256" key="2">
    <source>
        <dbReference type="ARBA" id="ARBA00022801"/>
    </source>
</evidence>
<dbReference type="Pfam" id="PF11898">
    <property type="entry name" value="DUF3418"/>
    <property type="match status" value="1"/>
</dbReference>
<dbReference type="SMART" id="SM00487">
    <property type="entry name" value="DEXDc"/>
    <property type="match status" value="1"/>
</dbReference>
<dbReference type="InterPro" id="IPR027417">
    <property type="entry name" value="P-loop_NTPase"/>
</dbReference>
<dbReference type="SMART" id="SM00490">
    <property type="entry name" value="HELICc"/>
    <property type="match status" value="1"/>
</dbReference>
<dbReference type="SUPFAM" id="SSF52540">
    <property type="entry name" value="P-loop containing nucleoside triphosphate hydrolases"/>
    <property type="match status" value="1"/>
</dbReference>
<keyword evidence="1" id="KW-0547">Nucleotide-binding</keyword>
<dbReference type="PROSITE" id="PS51194">
    <property type="entry name" value="HELICASE_CTER"/>
    <property type="match status" value="1"/>
</dbReference>
<dbReference type="Pfam" id="PF00271">
    <property type="entry name" value="Helicase_C"/>
    <property type="match status" value="1"/>
</dbReference>
<dbReference type="RefSeq" id="WP_341764958.1">
    <property type="nucleotide sequence ID" value="NZ_OZ034688.1"/>
</dbReference>
<dbReference type="InterPro" id="IPR007502">
    <property type="entry name" value="Helicase-assoc_dom"/>
</dbReference>
<dbReference type="InterPro" id="IPR011709">
    <property type="entry name" value="DEAD-box_helicase_OB_fold"/>
</dbReference>
<dbReference type="InterPro" id="IPR010222">
    <property type="entry name" value="RNA_helicase_HrpA"/>
</dbReference>